<dbReference type="PANTHER" id="PTHR21089:SF1">
    <property type="entry name" value="BIFUNCTIONAL 3-DEHYDROQUINATE DEHYDRATASE_SHIKIMATE DEHYDROGENASE, CHLOROPLASTIC"/>
    <property type="match status" value="1"/>
</dbReference>
<dbReference type="InterPro" id="IPR011342">
    <property type="entry name" value="Shikimate_DH"/>
</dbReference>
<dbReference type="GO" id="GO:0008652">
    <property type="term" value="P:amino acid biosynthetic process"/>
    <property type="evidence" value="ECO:0007669"/>
    <property type="project" value="UniProtKB-KW"/>
</dbReference>
<dbReference type="HAMAP" id="MF_00222">
    <property type="entry name" value="Shikimate_DH_AroE"/>
    <property type="match status" value="1"/>
</dbReference>
<keyword evidence="5 8" id="KW-0560">Oxidoreductase</keyword>
<feature type="domain" description="SDH C-terminal" evidence="11">
    <location>
        <begin position="255"/>
        <end position="285"/>
    </location>
</feature>
<evidence type="ECO:0000256" key="1">
    <source>
        <dbReference type="ARBA" id="ARBA00004871"/>
    </source>
</evidence>
<evidence type="ECO:0000256" key="3">
    <source>
        <dbReference type="ARBA" id="ARBA00022605"/>
    </source>
</evidence>
<comment type="caution">
    <text evidence="8">Lacks conserved residue(s) required for the propagation of feature annotation.</text>
</comment>
<dbReference type="Gene3D" id="3.40.50.720">
    <property type="entry name" value="NAD(P)-binding Rossmann-like Domain"/>
    <property type="match status" value="1"/>
</dbReference>
<comment type="catalytic activity">
    <reaction evidence="7 8">
        <text>shikimate + NADP(+) = 3-dehydroshikimate + NADPH + H(+)</text>
        <dbReference type="Rhea" id="RHEA:17737"/>
        <dbReference type="ChEBI" id="CHEBI:15378"/>
        <dbReference type="ChEBI" id="CHEBI:16630"/>
        <dbReference type="ChEBI" id="CHEBI:36208"/>
        <dbReference type="ChEBI" id="CHEBI:57783"/>
        <dbReference type="ChEBI" id="CHEBI:58349"/>
        <dbReference type="EC" id="1.1.1.25"/>
    </reaction>
</comment>
<keyword evidence="6 8" id="KW-0057">Aromatic amino acid biosynthesis</keyword>
<proteinExistence type="inferred from homology"/>
<dbReference type="Proteomes" id="UP000541421">
    <property type="component" value="Unassembled WGS sequence"/>
</dbReference>
<feature type="binding site" evidence="8">
    <location>
        <position position="105"/>
    </location>
    <ligand>
        <name>shikimate</name>
        <dbReference type="ChEBI" id="CHEBI:36208"/>
    </ligand>
</feature>
<dbReference type="Pfam" id="PF18317">
    <property type="entry name" value="SDH_C"/>
    <property type="match status" value="1"/>
</dbReference>
<dbReference type="GO" id="GO:0009423">
    <property type="term" value="P:chorismate biosynthetic process"/>
    <property type="evidence" value="ECO:0007669"/>
    <property type="project" value="UniProtKB-UniRule"/>
</dbReference>
<dbReference type="InterPro" id="IPR013708">
    <property type="entry name" value="Shikimate_DH-bd_N"/>
</dbReference>
<keyword evidence="3 8" id="KW-0028">Amino-acid biosynthesis</keyword>
<comment type="subunit">
    <text evidence="8">Homodimer.</text>
</comment>
<feature type="binding site" evidence="8">
    <location>
        <position position="255"/>
    </location>
    <ligand>
        <name>NADP(+)</name>
        <dbReference type="ChEBI" id="CHEBI:58349"/>
    </ligand>
</feature>
<dbReference type="InterPro" id="IPR022893">
    <property type="entry name" value="Shikimate_DH_fam"/>
</dbReference>
<evidence type="ECO:0000313" key="13">
    <source>
        <dbReference type="Proteomes" id="UP000541421"/>
    </source>
</evidence>
<evidence type="ECO:0000259" key="9">
    <source>
        <dbReference type="Pfam" id="PF01488"/>
    </source>
</evidence>
<dbReference type="SUPFAM" id="SSF53223">
    <property type="entry name" value="Aminoacid dehydrogenase-like, N-terminal domain"/>
    <property type="match status" value="1"/>
</dbReference>
<feature type="binding site" evidence="8">
    <location>
        <position position="230"/>
    </location>
    <ligand>
        <name>NADP(+)</name>
        <dbReference type="ChEBI" id="CHEBI:58349"/>
    </ligand>
</feature>
<dbReference type="SUPFAM" id="SSF51735">
    <property type="entry name" value="NAD(P)-binding Rossmann-fold domains"/>
    <property type="match status" value="1"/>
</dbReference>
<dbReference type="Pfam" id="PF08501">
    <property type="entry name" value="Shikimate_dh_N"/>
    <property type="match status" value="1"/>
</dbReference>
<feature type="binding site" evidence="8">
    <location>
        <position position="64"/>
    </location>
    <ligand>
        <name>shikimate</name>
        <dbReference type="ChEBI" id="CHEBI:36208"/>
    </ligand>
</feature>
<dbReference type="AlphaFoldDB" id="A0A7Y4LAM4"/>
<dbReference type="GO" id="GO:0004764">
    <property type="term" value="F:shikimate 3-dehydrogenase (NADP+) activity"/>
    <property type="evidence" value="ECO:0007669"/>
    <property type="project" value="UniProtKB-UniRule"/>
</dbReference>
<name>A0A7Y4LAM4_9BURK</name>
<evidence type="ECO:0000256" key="8">
    <source>
        <dbReference type="HAMAP-Rule" id="MF_00222"/>
    </source>
</evidence>
<dbReference type="UniPathway" id="UPA00053">
    <property type="reaction ID" value="UER00087"/>
</dbReference>
<dbReference type="FunFam" id="3.40.50.10860:FF:000006">
    <property type="entry name" value="Shikimate dehydrogenase (NADP(+))"/>
    <property type="match status" value="1"/>
</dbReference>
<dbReference type="PANTHER" id="PTHR21089">
    <property type="entry name" value="SHIKIMATE DEHYDROGENASE"/>
    <property type="match status" value="1"/>
</dbReference>
<dbReference type="EMBL" id="JABGBO010000007">
    <property type="protein sequence ID" value="NOL49958.1"/>
    <property type="molecule type" value="Genomic_DNA"/>
</dbReference>
<sequence>MENLRFAVFGNPIKHSYSPTMHHLFAEQCGLTSFRYTKELVEENAFEQTVHHFFAQGGKGLNITVPFKLKAYELATHHLTPRALAAGAVNTLWLENNNIHGDNTDGIGLIKDIMRLGISLKDKRVLLIGAGGASRGAMLPLLEAGCHHLHIANRTESKAVQMIESFLALQEQYPALTSVSIYPEQFSYSSLTDIPGEWDVIINASASSLSQERLPVPATAFSKATLAYDMLYTPTSETVFLLQAKQAGAAQCSDGLGMLVYQGAEAFAIWNHQYPNPEPVLKALRQALQQHA</sequence>
<dbReference type="GO" id="GO:0019632">
    <property type="term" value="P:shikimate metabolic process"/>
    <property type="evidence" value="ECO:0007669"/>
    <property type="project" value="InterPro"/>
</dbReference>
<keyword evidence="4 8" id="KW-0521">NADP</keyword>
<dbReference type="InterPro" id="IPR046346">
    <property type="entry name" value="Aminoacid_DH-like_N_sf"/>
</dbReference>
<evidence type="ECO:0000259" key="11">
    <source>
        <dbReference type="Pfam" id="PF18317"/>
    </source>
</evidence>
<dbReference type="GO" id="GO:0050661">
    <property type="term" value="F:NADP binding"/>
    <property type="evidence" value="ECO:0007669"/>
    <property type="project" value="InterPro"/>
</dbReference>
<feature type="binding site" evidence="8">
    <location>
        <begin position="129"/>
        <end position="133"/>
    </location>
    <ligand>
        <name>NADP(+)</name>
        <dbReference type="ChEBI" id="CHEBI:58349"/>
    </ligand>
</feature>
<feature type="binding site" evidence="8">
    <location>
        <position position="262"/>
    </location>
    <ligand>
        <name>shikimate</name>
        <dbReference type="ChEBI" id="CHEBI:36208"/>
    </ligand>
</feature>
<evidence type="ECO:0000256" key="2">
    <source>
        <dbReference type="ARBA" id="ARBA00012962"/>
    </source>
</evidence>
<feature type="binding site" evidence="8">
    <location>
        <begin position="16"/>
        <end position="18"/>
    </location>
    <ligand>
        <name>shikimate</name>
        <dbReference type="ChEBI" id="CHEBI:36208"/>
    </ligand>
</feature>
<accession>A0A7Y4LAM4</accession>
<evidence type="ECO:0000256" key="6">
    <source>
        <dbReference type="ARBA" id="ARBA00023141"/>
    </source>
</evidence>
<evidence type="ECO:0000256" key="5">
    <source>
        <dbReference type="ARBA" id="ARBA00023002"/>
    </source>
</evidence>
<organism evidence="12 13">
    <name type="scientific">Pelistega europaea</name>
    <dbReference type="NCBI Taxonomy" id="106147"/>
    <lineage>
        <taxon>Bacteria</taxon>
        <taxon>Pseudomonadati</taxon>
        <taxon>Pseudomonadota</taxon>
        <taxon>Betaproteobacteria</taxon>
        <taxon>Burkholderiales</taxon>
        <taxon>Alcaligenaceae</taxon>
        <taxon>Pelistega</taxon>
    </lineage>
</organism>
<evidence type="ECO:0000313" key="12">
    <source>
        <dbReference type="EMBL" id="NOL49958.1"/>
    </source>
</evidence>
<dbReference type="InterPro" id="IPR036291">
    <property type="entry name" value="NAD(P)-bd_dom_sf"/>
</dbReference>
<comment type="pathway">
    <text evidence="1 8">Metabolic intermediate biosynthesis; chorismate biosynthesis; chorismate from D-erythrose 4-phosphate and phosphoenolpyruvate: step 4/7.</text>
</comment>
<feature type="binding site" evidence="8">
    <location>
        <begin position="153"/>
        <end position="158"/>
    </location>
    <ligand>
        <name>NADP(+)</name>
        <dbReference type="ChEBI" id="CHEBI:58349"/>
    </ligand>
</feature>
<feature type="binding site" evidence="8">
    <location>
        <position position="232"/>
    </location>
    <ligand>
        <name>shikimate</name>
        <dbReference type="ChEBI" id="CHEBI:36208"/>
    </ligand>
</feature>
<gene>
    <name evidence="8 12" type="primary">aroE</name>
    <name evidence="12" type="ORF">HKX40_07390</name>
</gene>
<comment type="caution">
    <text evidence="12">The sequence shown here is derived from an EMBL/GenBank/DDBJ whole genome shotgun (WGS) entry which is preliminary data.</text>
</comment>
<dbReference type="NCBIfam" id="TIGR00507">
    <property type="entry name" value="aroE"/>
    <property type="match status" value="1"/>
</dbReference>
<protein>
    <recommendedName>
        <fullName evidence="2 8">Shikimate dehydrogenase (NADP(+))</fullName>
        <shortName evidence="8">SDH</shortName>
        <ecNumber evidence="2 8">1.1.1.25</ecNumber>
    </recommendedName>
</protein>
<dbReference type="CDD" id="cd01065">
    <property type="entry name" value="NAD_bind_Shikimate_DH"/>
    <property type="match status" value="1"/>
</dbReference>
<keyword evidence="13" id="KW-1185">Reference proteome</keyword>
<dbReference type="RefSeq" id="WP_171588942.1">
    <property type="nucleotide sequence ID" value="NZ_JABGBO010000007.1"/>
</dbReference>
<feature type="domain" description="Shikimate dehydrogenase substrate binding N-terminal" evidence="10">
    <location>
        <begin position="8"/>
        <end position="92"/>
    </location>
</feature>
<feature type="domain" description="Quinate/shikimate 5-dehydrogenase/glutamyl-tRNA reductase" evidence="9">
    <location>
        <begin position="119"/>
        <end position="178"/>
    </location>
</feature>
<evidence type="ECO:0000256" key="4">
    <source>
        <dbReference type="ARBA" id="ARBA00022857"/>
    </source>
</evidence>
<reference evidence="12 13" key="1">
    <citation type="submission" date="2020-05" db="EMBL/GenBank/DDBJ databases">
        <authorList>
            <person name="Niu N."/>
        </authorList>
    </citation>
    <scope>NUCLEOTIDE SEQUENCE [LARGE SCALE GENOMIC DNA]</scope>
    <source>
        <strain evidence="12 13">LMG10982</strain>
    </source>
</reference>
<dbReference type="InterPro" id="IPR041121">
    <property type="entry name" value="SDH_C"/>
</dbReference>
<dbReference type="Pfam" id="PF01488">
    <property type="entry name" value="Shikimate_DH"/>
    <property type="match status" value="1"/>
</dbReference>
<feature type="active site" description="Proton acceptor" evidence="8">
    <location>
        <position position="68"/>
    </location>
</feature>
<feature type="binding site" evidence="8">
    <location>
        <position position="90"/>
    </location>
    <ligand>
        <name>shikimate</name>
        <dbReference type="ChEBI" id="CHEBI:36208"/>
    </ligand>
</feature>
<dbReference type="GO" id="GO:0009073">
    <property type="term" value="P:aromatic amino acid family biosynthetic process"/>
    <property type="evidence" value="ECO:0007669"/>
    <property type="project" value="UniProtKB-KW"/>
</dbReference>
<comment type="similarity">
    <text evidence="8">Belongs to the shikimate dehydrogenase family.</text>
</comment>
<evidence type="ECO:0000256" key="7">
    <source>
        <dbReference type="ARBA" id="ARBA00049442"/>
    </source>
</evidence>
<dbReference type="NCBIfam" id="NF001310">
    <property type="entry name" value="PRK00258.1-2"/>
    <property type="match status" value="1"/>
</dbReference>
<dbReference type="InterPro" id="IPR006151">
    <property type="entry name" value="Shikm_DH/Glu-tRNA_Rdtase"/>
</dbReference>
<evidence type="ECO:0000259" key="10">
    <source>
        <dbReference type="Pfam" id="PF08501"/>
    </source>
</evidence>
<dbReference type="EC" id="1.1.1.25" evidence="2 8"/>
<dbReference type="GO" id="GO:0005829">
    <property type="term" value="C:cytosol"/>
    <property type="evidence" value="ECO:0007669"/>
    <property type="project" value="TreeGrafter"/>
</dbReference>
<comment type="function">
    <text evidence="8">Involved in the biosynthesis of the chorismate, which leads to the biosynthesis of aromatic amino acids. Catalyzes the reversible NADPH linked reduction of 3-dehydroshikimate (DHSA) to yield shikimate (SA).</text>
</comment>
<dbReference type="Gene3D" id="3.40.50.10860">
    <property type="entry name" value="Leucine Dehydrogenase, chain A, domain 1"/>
    <property type="match status" value="1"/>
</dbReference>